<reference evidence="3" key="1">
    <citation type="submission" date="2022-11" db="UniProtKB">
        <authorList>
            <consortium name="WormBaseParasite"/>
        </authorList>
    </citation>
    <scope>IDENTIFICATION</scope>
</reference>
<dbReference type="AlphaFoldDB" id="A0A915KEX1"/>
<sequence>MGLTINFYWTRCHFEDFHIMKIAMSKDCEVSGLTKRHSETGAKESHSLDAKVTQRAKDGRQSGTGGKLRHNHENYLRA</sequence>
<evidence type="ECO:0000313" key="2">
    <source>
        <dbReference type="Proteomes" id="UP000887565"/>
    </source>
</evidence>
<feature type="region of interest" description="Disordered" evidence="1">
    <location>
        <begin position="33"/>
        <end position="78"/>
    </location>
</feature>
<feature type="compositionally biased region" description="Basic and acidic residues" evidence="1">
    <location>
        <begin position="36"/>
        <end position="49"/>
    </location>
</feature>
<accession>A0A915KEX1</accession>
<dbReference type="WBParaSite" id="nRc.2.0.1.t36489-RA">
    <property type="protein sequence ID" value="nRc.2.0.1.t36489-RA"/>
    <property type="gene ID" value="nRc.2.0.1.g36489"/>
</dbReference>
<name>A0A915KEX1_ROMCU</name>
<keyword evidence="2" id="KW-1185">Reference proteome</keyword>
<protein>
    <submittedName>
        <fullName evidence="3">Uncharacterized protein</fullName>
    </submittedName>
</protein>
<dbReference type="Proteomes" id="UP000887565">
    <property type="component" value="Unplaced"/>
</dbReference>
<proteinExistence type="predicted"/>
<evidence type="ECO:0000256" key="1">
    <source>
        <dbReference type="SAM" id="MobiDB-lite"/>
    </source>
</evidence>
<evidence type="ECO:0000313" key="3">
    <source>
        <dbReference type="WBParaSite" id="nRc.2.0.1.t36489-RA"/>
    </source>
</evidence>
<organism evidence="2 3">
    <name type="scientific">Romanomermis culicivorax</name>
    <name type="common">Nematode worm</name>
    <dbReference type="NCBI Taxonomy" id="13658"/>
    <lineage>
        <taxon>Eukaryota</taxon>
        <taxon>Metazoa</taxon>
        <taxon>Ecdysozoa</taxon>
        <taxon>Nematoda</taxon>
        <taxon>Enoplea</taxon>
        <taxon>Dorylaimia</taxon>
        <taxon>Mermithida</taxon>
        <taxon>Mermithoidea</taxon>
        <taxon>Mermithidae</taxon>
        <taxon>Romanomermis</taxon>
    </lineage>
</organism>